<dbReference type="Proteomes" id="UP000218598">
    <property type="component" value="Unassembled WGS sequence"/>
</dbReference>
<name>A0A2A3YER2_9MICO</name>
<gene>
    <name evidence="1" type="ORF">CIK66_17770</name>
</gene>
<keyword evidence="2" id="KW-1185">Reference proteome</keyword>
<sequence>MVAATALIGCTVVQDTLQVGQREFTYETSADAEESSESFRFQGFLPDDGTDVRLIAQLDGHAAVMRWTSPTVFTSEHCTEATVTSQPEIQAEWLPDPLPTEGVACSTWTVVRSGGTQVAWVNEPEE</sequence>
<evidence type="ECO:0000313" key="1">
    <source>
        <dbReference type="EMBL" id="PCC37739.1"/>
    </source>
</evidence>
<comment type="caution">
    <text evidence="1">The sequence shown here is derived from an EMBL/GenBank/DDBJ whole genome shotgun (WGS) entry which is preliminary data.</text>
</comment>
<reference evidence="1 2" key="1">
    <citation type="journal article" date="2017" name="Elife">
        <title>Extensive horizontal gene transfer in cheese-associated bacteria.</title>
        <authorList>
            <person name="Bonham K.S."/>
            <person name="Wolfe B.E."/>
            <person name="Dutton R.J."/>
        </authorList>
    </citation>
    <scope>NUCLEOTIDE SEQUENCE [LARGE SCALE GENOMIC DNA]</scope>
    <source>
        <strain evidence="1 2">341_9</strain>
    </source>
</reference>
<organism evidence="1 2">
    <name type="scientific">Brachybacterium alimentarium</name>
    <dbReference type="NCBI Taxonomy" id="47845"/>
    <lineage>
        <taxon>Bacteria</taxon>
        <taxon>Bacillati</taxon>
        <taxon>Actinomycetota</taxon>
        <taxon>Actinomycetes</taxon>
        <taxon>Micrococcales</taxon>
        <taxon>Dermabacteraceae</taxon>
        <taxon>Brachybacterium</taxon>
    </lineage>
</organism>
<dbReference type="EMBL" id="NRGR01000041">
    <property type="protein sequence ID" value="PCC37739.1"/>
    <property type="molecule type" value="Genomic_DNA"/>
</dbReference>
<accession>A0A2A3YER2</accession>
<protein>
    <submittedName>
        <fullName evidence="1">Uncharacterized protein</fullName>
    </submittedName>
</protein>
<proteinExistence type="predicted"/>
<evidence type="ECO:0000313" key="2">
    <source>
        <dbReference type="Proteomes" id="UP000218598"/>
    </source>
</evidence>
<dbReference type="AlphaFoldDB" id="A0A2A3YER2"/>